<reference evidence="1" key="1">
    <citation type="submission" date="2022-06" db="EMBL/GenBank/DDBJ databases">
        <title>Uncovering the hologenomic basis of an extraordinary plant invasion.</title>
        <authorList>
            <person name="Bieker V.C."/>
            <person name="Martin M.D."/>
            <person name="Gilbert T."/>
            <person name="Hodgins K."/>
            <person name="Battlay P."/>
            <person name="Petersen B."/>
            <person name="Wilson J."/>
        </authorList>
    </citation>
    <scope>NUCLEOTIDE SEQUENCE</scope>
    <source>
        <strain evidence="1">AA19_3_7</strain>
        <tissue evidence="1">Leaf</tissue>
    </source>
</reference>
<dbReference type="Proteomes" id="UP001206925">
    <property type="component" value="Unassembled WGS sequence"/>
</dbReference>
<gene>
    <name evidence="1" type="ORF">M8C21_020116</name>
</gene>
<evidence type="ECO:0000313" key="2">
    <source>
        <dbReference type="Proteomes" id="UP001206925"/>
    </source>
</evidence>
<protein>
    <submittedName>
        <fullName evidence="1">Uncharacterized protein</fullName>
    </submittedName>
</protein>
<keyword evidence="2" id="KW-1185">Reference proteome</keyword>
<dbReference type="EMBL" id="JAMZMK010008545">
    <property type="protein sequence ID" value="KAI7739899.1"/>
    <property type="molecule type" value="Genomic_DNA"/>
</dbReference>
<name>A0AAD5GFX5_AMBAR</name>
<evidence type="ECO:0000313" key="1">
    <source>
        <dbReference type="EMBL" id="KAI7739899.1"/>
    </source>
</evidence>
<organism evidence="1 2">
    <name type="scientific">Ambrosia artemisiifolia</name>
    <name type="common">Common ragweed</name>
    <dbReference type="NCBI Taxonomy" id="4212"/>
    <lineage>
        <taxon>Eukaryota</taxon>
        <taxon>Viridiplantae</taxon>
        <taxon>Streptophyta</taxon>
        <taxon>Embryophyta</taxon>
        <taxon>Tracheophyta</taxon>
        <taxon>Spermatophyta</taxon>
        <taxon>Magnoliopsida</taxon>
        <taxon>eudicotyledons</taxon>
        <taxon>Gunneridae</taxon>
        <taxon>Pentapetalae</taxon>
        <taxon>asterids</taxon>
        <taxon>campanulids</taxon>
        <taxon>Asterales</taxon>
        <taxon>Asteraceae</taxon>
        <taxon>Asteroideae</taxon>
        <taxon>Heliantheae alliance</taxon>
        <taxon>Heliantheae</taxon>
        <taxon>Ambrosia</taxon>
    </lineage>
</organism>
<accession>A0AAD5GFX5</accession>
<sequence>MHMSLHYCLMTLRIVMVMMCVHFMLLLRGGEALPKFKFPVIQRGLARKIQLDLSLFQVDSILIKDLMHKA</sequence>
<comment type="caution">
    <text evidence="1">The sequence shown here is derived from an EMBL/GenBank/DDBJ whole genome shotgun (WGS) entry which is preliminary data.</text>
</comment>
<proteinExistence type="predicted"/>
<dbReference type="AlphaFoldDB" id="A0AAD5GFX5"/>